<dbReference type="PANTHER" id="PTHR21342:SF1">
    <property type="entry name" value="PHOSPHOPANTETHEINE ADENYLYLTRANSFERASE"/>
    <property type="match status" value="1"/>
</dbReference>
<feature type="binding site" evidence="9">
    <location>
        <position position="49"/>
    </location>
    <ligand>
        <name>substrate</name>
    </ligand>
</feature>
<dbReference type="PANTHER" id="PTHR21342">
    <property type="entry name" value="PHOSPHOPANTETHEINE ADENYLYLTRANSFERASE"/>
    <property type="match status" value="1"/>
</dbReference>
<dbReference type="RefSeq" id="WP_379955591.1">
    <property type="nucleotide sequence ID" value="NZ_JAUYVI010000003.1"/>
</dbReference>
<dbReference type="InterPro" id="IPR014729">
    <property type="entry name" value="Rossmann-like_a/b/a_fold"/>
</dbReference>
<feature type="binding site" evidence="9">
    <location>
        <position position="17"/>
    </location>
    <ligand>
        <name>substrate</name>
    </ligand>
</feature>
<keyword evidence="5 9" id="KW-0067">ATP-binding</keyword>
<feature type="domain" description="Cytidyltransferase-like" evidence="10">
    <location>
        <begin position="13"/>
        <end position="147"/>
    </location>
</feature>
<keyword evidence="7 9" id="KW-0173">Coenzyme A biosynthesis</keyword>
<keyword evidence="2 9" id="KW-0808">Transferase</keyword>
<evidence type="ECO:0000256" key="3">
    <source>
        <dbReference type="ARBA" id="ARBA00022695"/>
    </source>
</evidence>
<reference evidence="12" key="1">
    <citation type="submission" date="2023-08" db="EMBL/GenBank/DDBJ databases">
        <title>Rhodospirillaceae gen. nov., a novel taxon isolated from the Yangtze River Yuezi River estuary sludge.</title>
        <authorList>
            <person name="Ruan L."/>
        </authorList>
    </citation>
    <scope>NUCLEOTIDE SEQUENCE [LARGE SCALE GENOMIC DNA]</scope>
    <source>
        <strain evidence="12">R-7</strain>
    </source>
</reference>
<comment type="caution">
    <text evidence="11">The sequence shown here is derived from an EMBL/GenBank/DDBJ whole genome shotgun (WGS) entry which is preliminary data.</text>
</comment>
<feature type="binding site" evidence="9">
    <location>
        <position position="101"/>
    </location>
    <ligand>
        <name>substrate</name>
    </ligand>
</feature>
<evidence type="ECO:0000256" key="6">
    <source>
        <dbReference type="ARBA" id="ARBA00022842"/>
    </source>
</evidence>
<dbReference type="EMBL" id="JAUYVI010000003">
    <property type="protein sequence ID" value="MDQ7248146.1"/>
    <property type="molecule type" value="Genomic_DNA"/>
</dbReference>
<comment type="catalytic activity">
    <reaction evidence="8 9">
        <text>(R)-4'-phosphopantetheine + ATP + H(+) = 3'-dephospho-CoA + diphosphate</text>
        <dbReference type="Rhea" id="RHEA:19801"/>
        <dbReference type="ChEBI" id="CHEBI:15378"/>
        <dbReference type="ChEBI" id="CHEBI:30616"/>
        <dbReference type="ChEBI" id="CHEBI:33019"/>
        <dbReference type="ChEBI" id="CHEBI:57328"/>
        <dbReference type="ChEBI" id="CHEBI:61723"/>
        <dbReference type="EC" id="2.7.7.3"/>
    </reaction>
</comment>
<comment type="subcellular location">
    <subcellularLocation>
        <location evidence="9">Cytoplasm</location>
    </subcellularLocation>
</comment>
<dbReference type="NCBIfam" id="TIGR01510">
    <property type="entry name" value="coaD_prev_kdtB"/>
    <property type="match status" value="1"/>
</dbReference>
<evidence type="ECO:0000256" key="4">
    <source>
        <dbReference type="ARBA" id="ARBA00022741"/>
    </source>
</evidence>
<comment type="similarity">
    <text evidence="9">Belongs to the bacterial CoaD family.</text>
</comment>
<comment type="pathway">
    <text evidence="9">Cofactor biosynthesis; coenzyme A biosynthesis; CoA from (R)-pantothenate: step 4/5.</text>
</comment>
<keyword evidence="3 9" id="KW-0548">Nucleotidyltransferase</keyword>
<dbReference type="NCBIfam" id="TIGR00125">
    <property type="entry name" value="cyt_tran_rel"/>
    <property type="match status" value="1"/>
</dbReference>
<feature type="site" description="Transition state stabilizer" evidence="9">
    <location>
        <position position="25"/>
    </location>
</feature>
<evidence type="ECO:0000256" key="7">
    <source>
        <dbReference type="ARBA" id="ARBA00022993"/>
    </source>
</evidence>
<dbReference type="Proteomes" id="UP001230156">
    <property type="component" value="Unassembled WGS sequence"/>
</dbReference>
<evidence type="ECO:0000259" key="10">
    <source>
        <dbReference type="Pfam" id="PF01467"/>
    </source>
</evidence>
<evidence type="ECO:0000313" key="12">
    <source>
        <dbReference type="Proteomes" id="UP001230156"/>
    </source>
</evidence>
<dbReference type="PRINTS" id="PR01020">
    <property type="entry name" value="LPSBIOSNTHSS"/>
</dbReference>
<dbReference type="InterPro" id="IPR001980">
    <property type="entry name" value="PPAT"/>
</dbReference>
<gene>
    <name evidence="9 11" type="primary">coaD</name>
    <name evidence="11" type="ORF">Q8A70_10745</name>
</gene>
<organism evidence="11 12">
    <name type="scientific">Dongia sedimenti</name>
    <dbReference type="NCBI Taxonomy" id="3064282"/>
    <lineage>
        <taxon>Bacteria</taxon>
        <taxon>Pseudomonadati</taxon>
        <taxon>Pseudomonadota</taxon>
        <taxon>Alphaproteobacteria</taxon>
        <taxon>Rhodospirillales</taxon>
        <taxon>Dongiaceae</taxon>
        <taxon>Dongia</taxon>
    </lineage>
</organism>
<dbReference type="EC" id="2.7.7.3" evidence="9"/>
<dbReference type="HAMAP" id="MF_00151">
    <property type="entry name" value="PPAT_bact"/>
    <property type="match status" value="1"/>
</dbReference>
<evidence type="ECO:0000256" key="8">
    <source>
        <dbReference type="ARBA" id="ARBA00029346"/>
    </source>
</evidence>
<dbReference type="GO" id="GO:0004595">
    <property type="term" value="F:pantetheine-phosphate adenylyltransferase activity"/>
    <property type="evidence" value="ECO:0007669"/>
    <property type="project" value="UniProtKB-EC"/>
</dbReference>
<feature type="binding site" evidence="9">
    <location>
        <position position="25"/>
    </location>
    <ligand>
        <name>ATP</name>
        <dbReference type="ChEBI" id="CHEBI:30616"/>
    </ligand>
</feature>
<dbReference type="Gene3D" id="3.40.50.620">
    <property type="entry name" value="HUPs"/>
    <property type="match status" value="1"/>
</dbReference>
<feature type="binding site" evidence="9">
    <location>
        <position position="112"/>
    </location>
    <ligand>
        <name>ATP</name>
        <dbReference type="ChEBI" id="CHEBI:30616"/>
    </ligand>
</feature>
<feature type="binding site" evidence="9">
    <location>
        <begin position="17"/>
        <end position="18"/>
    </location>
    <ligand>
        <name>ATP</name>
        <dbReference type="ChEBI" id="CHEBI:30616"/>
    </ligand>
</feature>
<name>A0ABU0YK95_9PROT</name>
<evidence type="ECO:0000256" key="5">
    <source>
        <dbReference type="ARBA" id="ARBA00022840"/>
    </source>
</evidence>
<keyword evidence="1 9" id="KW-0963">Cytoplasm</keyword>
<evidence type="ECO:0000256" key="2">
    <source>
        <dbReference type="ARBA" id="ARBA00022679"/>
    </source>
</evidence>
<dbReference type="SUPFAM" id="SSF52374">
    <property type="entry name" value="Nucleotidylyl transferase"/>
    <property type="match status" value="1"/>
</dbReference>
<protein>
    <recommendedName>
        <fullName evidence="9">Phosphopantetheine adenylyltransferase</fullName>
        <ecNumber evidence="9">2.7.7.3</ecNumber>
    </recommendedName>
    <alternativeName>
        <fullName evidence="9">Dephospho-CoA pyrophosphorylase</fullName>
    </alternativeName>
    <alternativeName>
        <fullName evidence="9">Pantetheine-phosphate adenylyltransferase</fullName>
        <shortName evidence="9">PPAT</shortName>
    </alternativeName>
</protein>
<keyword evidence="6 9" id="KW-0460">Magnesium</keyword>
<sequence length="176" mass="19414">MAASDRTGDRIGVYPGTFDPITNGHLDIIRRSSRVVDRLIVAVSTNAGKGPLFSIEERLALVQGEIKEPQNGLNGGNVEVVPFDNLLIQFAASVKATFIVRGLRAVSDFEYEFQMAGMNARLDPAIETVFLMASERHQFISSRFVKEIGKLGGEISQFVSPRVAQTLKRKFAETRD</sequence>
<feature type="binding site" evidence="9">
    <location>
        <begin position="137"/>
        <end position="143"/>
    </location>
    <ligand>
        <name>ATP</name>
        <dbReference type="ChEBI" id="CHEBI:30616"/>
    </ligand>
</feature>
<feature type="binding site" evidence="9">
    <location>
        <begin position="102"/>
        <end position="104"/>
    </location>
    <ligand>
        <name>ATP</name>
        <dbReference type="ChEBI" id="CHEBI:30616"/>
    </ligand>
</feature>
<dbReference type="Pfam" id="PF01467">
    <property type="entry name" value="CTP_transf_like"/>
    <property type="match status" value="1"/>
</dbReference>
<dbReference type="InterPro" id="IPR004821">
    <property type="entry name" value="Cyt_trans-like"/>
</dbReference>
<feature type="binding site" evidence="9">
    <location>
        <position position="87"/>
    </location>
    <ligand>
        <name>substrate</name>
    </ligand>
</feature>
<dbReference type="CDD" id="cd02163">
    <property type="entry name" value="PPAT"/>
    <property type="match status" value="1"/>
</dbReference>
<comment type="function">
    <text evidence="9">Reversibly transfers an adenylyl group from ATP to 4'-phosphopantetheine, yielding dephospho-CoA (dPCoA) and pyrophosphate.</text>
</comment>
<comment type="cofactor">
    <cofactor evidence="9">
        <name>Mg(2+)</name>
        <dbReference type="ChEBI" id="CHEBI:18420"/>
    </cofactor>
</comment>
<keyword evidence="12" id="KW-1185">Reference proteome</keyword>
<evidence type="ECO:0000256" key="9">
    <source>
        <dbReference type="HAMAP-Rule" id="MF_00151"/>
    </source>
</evidence>
<keyword evidence="4 9" id="KW-0547">Nucleotide-binding</keyword>
<evidence type="ECO:0000313" key="11">
    <source>
        <dbReference type="EMBL" id="MDQ7248146.1"/>
    </source>
</evidence>
<evidence type="ECO:0000256" key="1">
    <source>
        <dbReference type="ARBA" id="ARBA00022490"/>
    </source>
</evidence>
<proteinExistence type="inferred from homology"/>
<comment type="subunit">
    <text evidence="9">Homohexamer.</text>
</comment>
<accession>A0ABU0YK95</accession>